<feature type="compositionally biased region" description="Acidic residues" evidence="2">
    <location>
        <begin position="88"/>
        <end position="106"/>
    </location>
</feature>
<sequence length="445" mass="50123">MYNRNNYGWLLLKPKSSLKLKKCFLRCGFSHQVDEQLGQTIDTLVQSVIDGELLALITLIDSSVKVETYFELDKIISTHDTDLTGTNDPDEPNEPENEEEDEPEETETSKYQITSLQDALPVVKSINHFISSIEVKSNSIFTSAVTLANDITNEIVQRRYIVSKRGKVAVITGGARGIGLEVVKKLAQCGMHIIIGCRNIEAGQKIFQQQIFSDVSIEIYELDLKSFTSVSRFAQKILFRHNQVHLLINNAGVMFVPYEKCEDGYEAHWTINYLSHFLLTELLLPVLKTSGSNNENARIINVSSCAHEASPLIDFDKISKRKGYIPTAAYAKSKLAQLISTKYYDKKLSNSNVQVLAVHPGIVDTELFNGTLLKKTMPWILRYICKTPEEGSRCITYACVSPKLEGHGGYYANCQSVKNLPYADDDKIQLELYNTSKVMVEHFLM</sequence>
<protein>
    <submittedName>
        <fullName evidence="3">NAD(P)-binding domain,Short-chain dehydrogenase/reductase SDR</fullName>
    </submittedName>
</protein>
<reference evidence="3 4" key="1">
    <citation type="submission" date="2019-08" db="EMBL/GenBank/DDBJ databases">
        <authorList>
            <person name="Alioto T."/>
            <person name="Alioto T."/>
            <person name="Gomez Garrido J."/>
        </authorList>
    </citation>
    <scope>NUCLEOTIDE SEQUENCE [LARGE SCALE GENOMIC DNA]</scope>
</reference>
<gene>
    <name evidence="3" type="ORF">CINCED_3A006046</name>
</gene>
<name>A0A5E4MJC2_9HEMI</name>
<keyword evidence="1" id="KW-0560">Oxidoreductase</keyword>
<feature type="region of interest" description="Disordered" evidence="2">
    <location>
        <begin position="80"/>
        <end position="110"/>
    </location>
</feature>
<dbReference type="Proteomes" id="UP000325440">
    <property type="component" value="Unassembled WGS sequence"/>
</dbReference>
<dbReference type="SUPFAM" id="SSF51735">
    <property type="entry name" value="NAD(P)-binding Rossmann-fold domains"/>
    <property type="match status" value="1"/>
</dbReference>
<keyword evidence="4" id="KW-1185">Reference proteome</keyword>
<dbReference type="GO" id="GO:0016491">
    <property type="term" value="F:oxidoreductase activity"/>
    <property type="evidence" value="ECO:0007669"/>
    <property type="project" value="UniProtKB-KW"/>
</dbReference>
<dbReference type="InterPro" id="IPR002347">
    <property type="entry name" value="SDR_fam"/>
</dbReference>
<dbReference type="InterPro" id="IPR036291">
    <property type="entry name" value="NAD(P)-bd_dom_sf"/>
</dbReference>
<accession>A0A5E4MJC2</accession>
<dbReference type="Pfam" id="PF00106">
    <property type="entry name" value="adh_short"/>
    <property type="match status" value="1"/>
</dbReference>
<proteinExistence type="predicted"/>
<dbReference type="AlphaFoldDB" id="A0A5E4MJC2"/>
<evidence type="ECO:0000313" key="3">
    <source>
        <dbReference type="EMBL" id="VVC32301.1"/>
    </source>
</evidence>
<dbReference type="PANTHER" id="PTHR43157:SF31">
    <property type="entry name" value="PHOSPHATIDYLINOSITOL-GLYCAN BIOSYNTHESIS CLASS F PROTEIN"/>
    <property type="match status" value="1"/>
</dbReference>
<dbReference type="PANTHER" id="PTHR43157">
    <property type="entry name" value="PHOSPHATIDYLINOSITOL-GLYCAN BIOSYNTHESIS CLASS F PROTEIN-RELATED"/>
    <property type="match status" value="1"/>
</dbReference>
<evidence type="ECO:0000313" key="4">
    <source>
        <dbReference type="Proteomes" id="UP000325440"/>
    </source>
</evidence>
<dbReference type="OrthoDB" id="191139at2759"/>
<dbReference type="EMBL" id="CABPRJ010000954">
    <property type="protein sequence ID" value="VVC32301.1"/>
    <property type="molecule type" value="Genomic_DNA"/>
</dbReference>
<evidence type="ECO:0000256" key="1">
    <source>
        <dbReference type="ARBA" id="ARBA00023002"/>
    </source>
</evidence>
<dbReference type="Gene3D" id="3.40.50.720">
    <property type="entry name" value="NAD(P)-binding Rossmann-like Domain"/>
    <property type="match status" value="1"/>
</dbReference>
<organism evidence="3 4">
    <name type="scientific">Cinara cedri</name>
    <dbReference type="NCBI Taxonomy" id="506608"/>
    <lineage>
        <taxon>Eukaryota</taxon>
        <taxon>Metazoa</taxon>
        <taxon>Ecdysozoa</taxon>
        <taxon>Arthropoda</taxon>
        <taxon>Hexapoda</taxon>
        <taxon>Insecta</taxon>
        <taxon>Pterygota</taxon>
        <taxon>Neoptera</taxon>
        <taxon>Paraneoptera</taxon>
        <taxon>Hemiptera</taxon>
        <taxon>Sternorrhyncha</taxon>
        <taxon>Aphidomorpha</taxon>
        <taxon>Aphidoidea</taxon>
        <taxon>Aphididae</taxon>
        <taxon>Lachninae</taxon>
        <taxon>Cinara</taxon>
    </lineage>
</organism>
<dbReference type="PRINTS" id="PR00081">
    <property type="entry name" value="GDHRDH"/>
</dbReference>
<evidence type="ECO:0000256" key="2">
    <source>
        <dbReference type="SAM" id="MobiDB-lite"/>
    </source>
</evidence>